<name>A0A1G8S101_9FLAO</name>
<evidence type="ECO:0000313" key="2">
    <source>
        <dbReference type="EMBL" id="SDJ22822.1"/>
    </source>
</evidence>
<keyword evidence="1" id="KW-0732">Signal</keyword>
<feature type="chain" id="PRO_5011781581" evidence="1">
    <location>
        <begin position="21"/>
        <end position="374"/>
    </location>
</feature>
<dbReference type="OrthoDB" id="1313812at2"/>
<organism evidence="2 3">
    <name type="scientific">Flavobacterium noncentrifugens</name>
    <dbReference type="NCBI Taxonomy" id="1128970"/>
    <lineage>
        <taxon>Bacteria</taxon>
        <taxon>Pseudomonadati</taxon>
        <taxon>Bacteroidota</taxon>
        <taxon>Flavobacteriia</taxon>
        <taxon>Flavobacteriales</taxon>
        <taxon>Flavobacteriaceae</taxon>
        <taxon>Flavobacterium</taxon>
    </lineage>
</organism>
<dbReference type="Proteomes" id="UP000199580">
    <property type="component" value="Unassembled WGS sequence"/>
</dbReference>
<accession>A0A1G8S101</accession>
<dbReference type="STRING" id="1128970.SAMN04487935_0363"/>
<sequence>MKKFSILFVFFLLSCANNSASDLMADADTFETLNLKWNKAYPDDNIQKSSIGLEWALSYCGAILPNAPGGINVGTEIITLNLSELGFTDAALEKLYKLHQKIKSSPEYQANGTIDLGRYVTLLLGAPEHYYRIVGIPEKLDDVLSNYNLLPEKGYVNHSGVSLEHRILRFSEQKKLNQVFVSSEVDSVSGAVYEYETIEIIPNGQIRFGIFDADGNRKNNADALHSNAGKPAKCMWCHESIIQPLYNVQGNFPEFLTYLQLKEKLINFNQLLQNQKYALTTGVDFSQNQQNTLTELLYISFMEPSAERLALEWNLPLANVQSLLLGLPTHTYHEFPFLGNLYDRNMIENLAPHKGLSVSSSVREASETEVNHIN</sequence>
<keyword evidence="3" id="KW-1185">Reference proteome</keyword>
<dbReference type="RefSeq" id="WP_091391575.1">
    <property type="nucleotide sequence ID" value="NZ_BKAI01000001.1"/>
</dbReference>
<feature type="signal peptide" evidence="1">
    <location>
        <begin position="1"/>
        <end position="20"/>
    </location>
</feature>
<dbReference type="PROSITE" id="PS51257">
    <property type="entry name" value="PROKAR_LIPOPROTEIN"/>
    <property type="match status" value="1"/>
</dbReference>
<gene>
    <name evidence="2" type="ORF">SAMN04487935_0363</name>
</gene>
<protein>
    <submittedName>
        <fullName evidence="2">Uncharacterized protein</fullName>
    </submittedName>
</protein>
<evidence type="ECO:0000256" key="1">
    <source>
        <dbReference type="SAM" id="SignalP"/>
    </source>
</evidence>
<proteinExistence type="predicted"/>
<dbReference type="AlphaFoldDB" id="A0A1G8S101"/>
<dbReference type="EMBL" id="FNEZ01000001">
    <property type="protein sequence ID" value="SDJ22822.1"/>
    <property type="molecule type" value="Genomic_DNA"/>
</dbReference>
<reference evidence="2 3" key="1">
    <citation type="submission" date="2016-10" db="EMBL/GenBank/DDBJ databases">
        <authorList>
            <person name="de Groot N.N."/>
        </authorList>
    </citation>
    <scope>NUCLEOTIDE SEQUENCE [LARGE SCALE GENOMIC DNA]</scope>
    <source>
        <strain evidence="2 3">CGMCC 1.10076</strain>
    </source>
</reference>
<evidence type="ECO:0000313" key="3">
    <source>
        <dbReference type="Proteomes" id="UP000199580"/>
    </source>
</evidence>